<dbReference type="Gene3D" id="2.20.110.10">
    <property type="entry name" value="Histone H3 K4-specific methyltransferase SET7/9 N-terminal domain"/>
    <property type="match status" value="2"/>
</dbReference>
<dbReference type="Ensembl" id="ENSMMDT00005001111.1">
    <property type="protein sequence ID" value="ENSMMDP00005001089.1"/>
    <property type="gene ID" value="ENSMMDG00005000647.1"/>
</dbReference>
<dbReference type="InParanoid" id="A0A667WKT6"/>
<feature type="compositionally biased region" description="Basic and acidic residues" evidence="2">
    <location>
        <begin position="1"/>
        <end position="10"/>
    </location>
</feature>
<reference evidence="3" key="3">
    <citation type="submission" date="2025-09" db="UniProtKB">
        <authorList>
            <consortium name="Ensembl"/>
        </authorList>
    </citation>
    <scope>IDENTIFICATION</scope>
</reference>
<keyword evidence="1" id="KW-0677">Repeat</keyword>
<organism evidence="3 4">
    <name type="scientific">Myripristis murdjan</name>
    <name type="common">pinecone soldierfish</name>
    <dbReference type="NCBI Taxonomy" id="586833"/>
    <lineage>
        <taxon>Eukaryota</taxon>
        <taxon>Metazoa</taxon>
        <taxon>Chordata</taxon>
        <taxon>Craniata</taxon>
        <taxon>Vertebrata</taxon>
        <taxon>Euteleostomi</taxon>
        <taxon>Actinopterygii</taxon>
        <taxon>Neopterygii</taxon>
        <taxon>Teleostei</taxon>
        <taxon>Neoteleostei</taxon>
        <taxon>Acanthomorphata</taxon>
        <taxon>Holocentriformes</taxon>
        <taxon>Holocentridae</taxon>
        <taxon>Myripristis</taxon>
    </lineage>
</organism>
<feature type="region of interest" description="Disordered" evidence="2">
    <location>
        <begin position="1"/>
        <end position="29"/>
    </location>
</feature>
<dbReference type="GeneTree" id="ENSGT00940000161806"/>
<reference evidence="3" key="1">
    <citation type="submission" date="2019-06" db="EMBL/GenBank/DDBJ databases">
        <authorList>
            <consortium name="Wellcome Sanger Institute Data Sharing"/>
        </authorList>
    </citation>
    <scope>NUCLEOTIDE SEQUENCE [LARGE SCALE GENOMIC DNA]</scope>
</reference>
<evidence type="ECO:0000313" key="3">
    <source>
        <dbReference type="Ensembl" id="ENSMMDP00005001089.1"/>
    </source>
</evidence>
<evidence type="ECO:0000256" key="2">
    <source>
        <dbReference type="SAM" id="MobiDB-lite"/>
    </source>
</evidence>
<reference evidence="3" key="2">
    <citation type="submission" date="2025-08" db="UniProtKB">
        <authorList>
            <consortium name="Ensembl"/>
        </authorList>
    </citation>
    <scope>IDENTIFICATION</scope>
</reference>
<evidence type="ECO:0000256" key="1">
    <source>
        <dbReference type="ARBA" id="ARBA00022737"/>
    </source>
</evidence>
<proteinExistence type="predicted"/>
<dbReference type="InterPro" id="IPR003409">
    <property type="entry name" value="MORN"/>
</dbReference>
<sequence>MHKASGERYEGQFSYGQRDGHGSLVDKDGQTYEGSFYQNKRHGEGQMQYRNGDHYEGGWLLDQKQGHGVMHFGDGSLYEGQWRNSLFNGQGMMIHASGIIYEGLWMNGRPQGGASKMLIEGGDALEVFQESPFCVEVQLQTEEGEQITGESGRVLQISAGIRMPDLPPTSSASLLKMAKDIKESAIQTPLCQHARTLFDSNPVFGSILFSAHLRAGCTESKLVLSVFLLATWQESVGQFR</sequence>
<dbReference type="Proteomes" id="UP000472263">
    <property type="component" value="Chromosome 7"/>
</dbReference>
<dbReference type="SUPFAM" id="SSF82185">
    <property type="entry name" value="Histone H3 K4-specific methyltransferase SET7/9 N-terminal domain"/>
    <property type="match status" value="1"/>
</dbReference>
<dbReference type="SMART" id="SM00698">
    <property type="entry name" value="MORN"/>
    <property type="match status" value="4"/>
</dbReference>
<name>A0A667WKT6_9TELE</name>
<dbReference type="PANTHER" id="PTHR23084">
    <property type="entry name" value="PHOSPHATIDYLINOSITOL-4-PHOSPHATE 5-KINASE RELATED"/>
    <property type="match status" value="1"/>
</dbReference>
<dbReference type="AlphaFoldDB" id="A0A667WKT6"/>
<keyword evidence="4" id="KW-1185">Reference proteome</keyword>
<evidence type="ECO:0008006" key="5">
    <source>
        <dbReference type="Google" id="ProtNLM"/>
    </source>
</evidence>
<accession>A0A667WKT6</accession>
<dbReference type="Pfam" id="PF02493">
    <property type="entry name" value="MORN"/>
    <property type="match status" value="5"/>
</dbReference>
<feature type="compositionally biased region" description="Basic and acidic residues" evidence="2">
    <location>
        <begin position="18"/>
        <end position="29"/>
    </location>
</feature>
<protein>
    <recommendedName>
        <fullName evidence="5">MORN repeat containing 1</fullName>
    </recommendedName>
</protein>
<dbReference type="PANTHER" id="PTHR23084:SF263">
    <property type="entry name" value="MORN REPEAT-CONTAINING PROTEIN 1"/>
    <property type="match status" value="1"/>
</dbReference>
<evidence type="ECO:0000313" key="4">
    <source>
        <dbReference type="Proteomes" id="UP000472263"/>
    </source>
</evidence>